<accession>A0A1G6MRK8</accession>
<name>A0A1G6MRK8_9NOCA</name>
<dbReference type="RefSeq" id="WP_072844575.1">
    <property type="nucleotide sequence ID" value="NZ_FNAB01000001.1"/>
</dbReference>
<dbReference type="EMBL" id="FNAB01000001">
    <property type="protein sequence ID" value="SDC57834.1"/>
    <property type="molecule type" value="Genomic_DNA"/>
</dbReference>
<gene>
    <name evidence="2" type="ORF">SAMN05444580_101273</name>
</gene>
<proteinExistence type="predicted"/>
<dbReference type="SUPFAM" id="SSF82607">
    <property type="entry name" value="YbaB-like"/>
    <property type="match status" value="1"/>
</dbReference>
<keyword evidence="3" id="KW-1185">Reference proteome</keyword>
<dbReference type="InterPro" id="IPR004401">
    <property type="entry name" value="YbaB/EbfC"/>
</dbReference>
<feature type="region of interest" description="Disordered" evidence="1">
    <location>
        <begin position="98"/>
        <end position="120"/>
    </location>
</feature>
<evidence type="ECO:0000256" key="1">
    <source>
        <dbReference type="SAM" id="MobiDB-lite"/>
    </source>
</evidence>
<dbReference type="Proteomes" id="UP000199417">
    <property type="component" value="Unassembled WGS sequence"/>
</dbReference>
<dbReference type="AlphaFoldDB" id="A0A1G6MRK8"/>
<dbReference type="GO" id="GO:0003677">
    <property type="term" value="F:DNA binding"/>
    <property type="evidence" value="ECO:0007669"/>
    <property type="project" value="UniProtKB-KW"/>
</dbReference>
<feature type="compositionally biased region" description="Low complexity" evidence="1">
    <location>
        <begin position="104"/>
        <end position="119"/>
    </location>
</feature>
<sequence>MTVHGQPESLGLKVRRVERAVDAVRGTAEAGDGAVRITLTADGRLDGLVLGGRALGLGAARLAALVVEAHERARTQARCAAEEVLRELTDDPLVARALDHAHPAESGAAPESAAAPGSARALDVPFDGRRLLADPLDRG</sequence>
<evidence type="ECO:0000313" key="3">
    <source>
        <dbReference type="Proteomes" id="UP000199417"/>
    </source>
</evidence>
<evidence type="ECO:0000313" key="2">
    <source>
        <dbReference type="EMBL" id="SDC57834.1"/>
    </source>
</evidence>
<dbReference type="InterPro" id="IPR036894">
    <property type="entry name" value="YbaB-like_sf"/>
</dbReference>
<dbReference type="Pfam" id="PF02575">
    <property type="entry name" value="YbaB_DNA_bd"/>
    <property type="match status" value="1"/>
</dbReference>
<dbReference type="STRING" id="168276.SAMN05444580_101273"/>
<reference evidence="2 3" key="1">
    <citation type="submission" date="2016-10" db="EMBL/GenBank/DDBJ databases">
        <authorList>
            <person name="de Groot N.N."/>
        </authorList>
    </citation>
    <scope>NUCLEOTIDE SEQUENCE [LARGE SCALE GENOMIC DNA]</scope>
    <source>
        <strain evidence="2 3">JCM 11308</strain>
    </source>
</reference>
<dbReference type="Gene3D" id="3.30.1310.10">
    <property type="entry name" value="Nucleoid-associated protein YbaB-like domain"/>
    <property type="match status" value="1"/>
</dbReference>
<protein>
    <submittedName>
        <fullName evidence="2">YbaB/EbfC DNA-binding family protein</fullName>
    </submittedName>
</protein>
<organism evidence="2 3">
    <name type="scientific">Rhodococcus tukisamuensis</name>
    <dbReference type="NCBI Taxonomy" id="168276"/>
    <lineage>
        <taxon>Bacteria</taxon>
        <taxon>Bacillati</taxon>
        <taxon>Actinomycetota</taxon>
        <taxon>Actinomycetes</taxon>
        <taxon>Mycobacteriales</taxon>
        <taxon>Nocardiaceae</taxon>
        <taxon>Rhodococcus</taxon>
    </lineage>
</organism>
<keyword evidence="2" id="KW-0238">DNA-binding</keyword>